<dbReference type="STRING" id="1802312.A3C06_03245"/>
<dbReference type="Proteomes" id="UP000177565">
    <property type="component" value="Unassembled WGS sequence"/>
</dbReference>
<dbReference type="EMBL" id="MHRQ01000020">
    <property type="protein sequence ID" value="OHA26565.1"/>
    <property type="molecule type" value="Genomic_DNA"/>
</dbReference>
<keyword evidence="1" id="KW-1133">Transmembrane helix</keyword>
<keyword evidence="1" id="KW-0472">Membrane</keyword>
<protein>
    <submittedName>
        <fullName evidence="2">Uncharacterized protein</fullName>
    </submittedName>
</protein>
<reference evidence="2 3" key="1">
    <citation type="journal article" date="2016" name="Nat. Commun.">
        <title>Thousands of microbial genomes shed light on interconnected biogeochemical processes in an aquifer system.</title>
        <authorList>
            <person name="Anantharaman K."/>
            <person name="Brown C.T."/>
            <person name="Hug L.A."/>
            <person name="Sharon I."/>
            <person name="Castelle C.J."/>
            <person name="Probst A.J."/>
            <person name="Thomas B.C."/>
            <person name="Singh A."/>
            <person name="Wilkins M.J."/>
            <person name="Karaoz U."/>
            <person name="Brodie E.L."/>
            <person name="Williams K.H."/>
            <person name="Hubbard S.S."/>
            <person name="Banfield J.F."/>
        </authorList>
    </citation>
    <scope>NUCLEOTIDE SEQUENCE [LARGE SCALE GENOMIC DNA]</scope>
</reference>
<evidence type="ECO:0000256" key="1">
    <source>
        <dbReference type="SAM" id="Phobius"/>
    </source>
</evidence>
<accession>A0A1G2MRS4</accession>
<evidence type="ECO:0000313" key="3">
    <source>
        <dbReference type="Proteomes" id="UP000177565"/>
    </source>
</evidence>
<feature type="transmembrane region" description="Helical" evidence="1">
    <location>
        <begin position="6"/>
        <end position="24"/>
    </location>
</feature>
<evidence type="ECO:0000313" key="2">
    <source>
        <dbReference type="EMBL" id="OHA26565.1"/>
    </source>
</evidence>
<gene>
    <name evidence="2" type="ORF">A3C06_03245</name>
</gene>
<dbReference type="AlphaFoldDB" id="A0A1G2MRS4"/>
<name>A0A1G2MRS4_9BACT</name>
<organism evidence="2 3">
    <name type="scientific">Candidatus Taylorbacteria bacterium RIFCSPHIGHO2_02_FULL_46_13</name>
    <dbReference type="NCBI Taxonomy" id="1802312"/>
    <lineage>
        <taxon>Bacteria</taxon>
        <taxon>Candidatus Tayloriibacteriota</taxon>
    </lineage>
</organism>
<keyword evidence="1" id="KW-0812">Transmembrane</keyword>
<proteinExistence type="predicted"/>
<comment type="caution">
    <text evidence="2">The sequence shown here is derived from an EMBL/GenBank/DDBJ whole genome shotgun (WGS) entry which is preliminary data.</text>
</comment>
<sequence>MSLESIFFFVSLAALILMVGLKWGSLQNGSEGILTRSLAPFDEPIRKALINTSTYLKRVILLGYRYTSVFFHTLHHILAAYLHNMVRAAERQVRNWREFARERKIENNSTSVFLKDMTEYKNQLKENNHEV</sequence>